<feature type="domain" description="PBP" evidence="3">
    <location>
        <begin position="62"/>
        <end position="317"/>
    </location>
</feature>
<dbReference type="EMBL" id="AFLV02000079">
    <property type="protein sequence ID" value="EKR62602.1"/>
    <property type="molecule type" value="Genomic_DNA"/>
</dbReference>
<protein>
    <submittedName>
        <fullName evidence="4">PBP family protein</fullName>
    </submittedName>
</protein>
<keyword evidence="2" id="KW-0812">Transmembrane</keyword>
<evidence type="ECO:0000313" key="4">
    <source>
        <dbReference type="EMBL" id="EKR62602.1"/>
    </source>
</evidence>
<dbReference type="InterPro" id="IPR050811">
    <property type="entry name" value="Phosphate_ABC_transporter"/>
</dbReference>
<evidence type="ECO:0000256" key="2">
    <source>
        <dbReference type="SAM" id="Phobius"/>
    </source>
</evidence>
<dbReference type="CDD" id="cd13653">
    <property type="entry name" value="PBP2_phosphate_like_1"/>
    <property type="match status" value="1"/>
</dbReference>
<dbReference type="Pfam" id="PF12849">
    <property type="entry name" value="PBP_like_2"/>
    <property type="match status" value="1"/>
</dbReference>
<proteinExistence type="predicted"/>
<name>A0A828YXJ3_9LEPT</name>
<dbReference type="Gene3D" id="3.40.190.10">
    <property type="entry name" value="Periplasmic binding protein-like II"/>
    <property type="match status" value="2"/>
</dbReference>
<dbReference type="Proteomes" id="UP000001338">
    <property type="component" value="Unassembled WGS sequence"/>
</dbReference>
<accession>A0A828YXJ3</accession>
<keyword evidence="2" id="KW-0472">Membrane</keyword>
<evidence type="ECO:0000313" key="5">
    <source>
        <dbReference type="Proteomes" id="UP000001338"/>
    </source>
</evidence>
<dbReference type="InterPro" id="IPR024370">
    <property type="entry name" value="PBP_domain"/>
</dbReference>
<sequence>MTATAYEFVTIQSRIVIDFFYTGSSIPDNFPQERKNKHMKFNFMILTAIVGLVTLAVNCKPRETITVTGSETMHVMLQMIGLEYSRKKSGFQVVVHGGGSIEGIEKLFQDKTDIAAASRPLTEAELKEFNSKGKFESLVVAYDGIAIIVHPSNPVRRISLEEASKIFAGEITDWSEVGGKPGKIDVLIRNDKSGTAAYFETHVLKQKDLGIKNFETRKNLVYSKTAKIVADNDAMTAAIDSNPNAIGFMGMGSALFENKGRVRALEYSLSGKGPFVIPSVENVYNRKYELSRGLYLFYLSDHGQKIDNFITYVTSEEGQKAVLKSGYLRGTLPTLEVEVKR</sequence>
<comment type="caution">
    <text evidence="4">The sequence shown here is derived from an EMBL/GenBank/DDBJ whole genome shotgun (WGS) entry which is preliminary data.</text>
</comment>
<evidence type="ECO:0000259" key="3">
    <source>
        <dbReference type="Pfam" id="PF12849"/>
    </source>
</evidence>
<dbReference type="PANTHER" id="PTHR30570">
    <property type="entry name" value="PERIPLASMIC PHOSPHATE BINDING COMPONENT OF PHOSPHATE ABC TRANSPORTER"/>
    <property type="match status" value="1"/>
</dbReference>
<feature type="transmembrane region" description="Helical" evidence="2">
    <location>
        <begin position="41"/>
        <end position="57"/>
    </location>
</feature>
<gene>
    <name evidence="4" type="ORF">LEP1GSC036_1963</name>
</gene>
<evidence type="ECO:0000256" key="1">
    <source>
        <dbReference type="ARBA" id="ARBA00022729"/>
    </source>
</evidence>
<organism evidence="4 5">
    <name type="scientific">Leptospira weilii str. 2006001853</name>
    <dbReference type="NCBI Taxonomy" id="1001589"/>
    <lineage>
        <taxon>Bacteria</taxon>
        <taxon>Pseudomonadati</taxon>
        <taxon>Spirochaetota</taxon>
        <taxon>Spirochaetia</taxon>
        <taxon>Leptospirales</taxon>
        <taxon>Leptospiraceae</taxon>
        <taxon>Leptospira</taxon>
    </lineage>
</organism>
<reference evidence="4 5" key="1">
    <citation type="submission" date="2012-10" db="EMBL/GenBank/DDBJ databases">
        <authorList>
            <person name="Harkins D.M."/>
            <person name="Durkin A.S."/>
            <person name="Brinkac L.M."/>
            <person name="Haft D.H."/>
            <person name="Selengut J.D."/>
            <person name="Sanka R."/>
            <person name="DePew J."/>
            <person name="Purushe J."/>
            <person name="Whelen A.C."/>
            <person name="Vinetz J.M."/>
            <person name="Sutton G.G."/>
            <person name="Nierman W.C."/>
            <person name="Fouts D.E."/>
        </authorList>
    </citation>
    <scope>NUCLEOTIDE SEQUENCE [LARGE SCALE GENOMIC DNA]</scope>
    <source>
        <strain evidence="4 5">2006001853</strain>
    </source>
</reference>
<keyword evidence="1" id="KW-0732">Signal</keyword>
<dbReference type="AlphaFoldDB" id="A0A828YXJ3"/>
<dbReference type="SUPFAM" id="SSF53850">
    <property type="entry name" value="Periplasmic binding protein-like II"/>
    <property type="match status" value="1"/>
</dbReference>
<keyword evidence="2" id="KW-1133">Transmembrane helix</keyword>
<dbReference type="PANTHER" id="PTHR30570:SF1">
    <property type="entry name" value="PHOSPHATE-BINDING PROTEIN PSTS"/>
    <property type="match status" value="1"/>
</dbReference>